<accession>F5ZAD8</accession>
<evidence type="ECO:0000313" key="2">
    <source>
        <dbReference type="Proteomes" id="UP000000683"/>
    </source>
</evidence>
<dbReference type="EMBL" id="CP002339">
    <property type="protein sequence ID" value="AEF01908.1"/>
    <property type="molecule type" value="Genomic_DNA"/>
</dbReference>
<evidence type="ECO:0000313" key="1">
    <source>
        <dbReference type="EMBL" id="AEF01908.1"/>
    </source>
</evidence>
<proteinExistence type="predicted"/>
<protein>
    <submittedName>
        <fullName evidence="1">Uncharacterized protein</fullName>
    </submittedName>
</protein>
<dbReference type="Proteomes" id="UP000000683">
    <property type="component" value="Chromosome"/>
</dbReference>
<reference evidence="1 2" key="1">
    <citation type="journal article" date="2011" name="J. Bacteriol.">
        <title>Complete genome sequence of the polycyclic aromatic hydrocarbon-degrading bacterium Alteromonas sp. strain SN2.</title>
        <authorList>
            <person name="Jin H.M."/>
            <person name="Jeong H."/>
            <person name="Moon E.J."/>
            <person name="Math R.K."/>
            <person name="Lee K."/>
            <person name="Kim H.J."/>
            <person name="Jeon C.O."/>
            <person name="Oh T.K."/>
            <person name="Kim J.F."/>
        </authorList>
    </citation>
    <scope>NUCLEOTIDE SEQUENCE [LARGE SCALE GENOMIC DNA]</scope>
    <source>
        <strain evidence="2">JCM 17741 / KACC 18427 / KCTC 11700BP / SN2</strain>
    </source>
</reference>
<name>F5ZAD8_ALTNA</name>
<dbReference type="AlphaFoldDB" id="F5ZAD8"/>
<dbReference type="HOGENOM" id="CLU_1891773_0_0_6"/>
<keyword evidence="2" id="KW-1185">Reference proteome</keyword>
<organism evidence="1 2">
    <name type="scientific">Alteromonas naphthalenivorans</name>
    <dbReference type="NCBI Taxonomy" id="715451"/>
    <lineage>
        <taxon>Bacteria</taxon>
        <taxon>Pseudomonadati</taxon>
        <taxon>Pseudomonadota</taxon>
        <taxon>Gammaproteobacteria</taxon>
        <taxon>Alteromonadales</taxon>
        <taxon>Alteromonadaceae</taxon>
        <taxon>Alteromonas/Salinimonas group</taxon>
        <taxon>Alteromonas</taxon>
    </lineage>
</organism>
<dbReference type="KEGG" id="alt:ambt_01770"/>
<gene>
    <name evidence="1" type="ordered locus">ambt_01770</name>
</gene>
<sequence length="134" mass="15467">MSLISLEKINELSAFLKSFENMFGSLKLRKTRGDKCFKDVFENCRTDLGLLKLRRHMAVTEEIESDFDHDLRQYDSDLSTSIDCLNNLINLPSNSLDVCSNTDISHIKAIIRKHNRFLSEHGHYPCPDIHLVLD</sequence>